<accession>A0ABZ2K8H2</accession>
<sequence>MNRKSVAPPRKTIATRVLASFAVTVVAFAVTVGWSVVAQRRAALDSEELARGYLPAALALGQLRANQGTLAALLDSIPDERNPLSAREMLRVLSNARPQAFAKAREALAVGLADVGSPSSRALAASLTAELGSIEADLEDDKEQFSLLFSALDSGDKDAINRILVEAGPQEHAAERRVREISERVRVSMDHISEDAQRREQRAIYALIALAVLTLGVGVAVSIHTRRLLAPLARVTERAQAVAHGDLTPQEVAPTEDEIGDLAMAFERMVGAVASAQAQALSNERLAAIGKMAAHVTHEIRNPLSSIGLNIELLEEELAARTDARGESRALLQAIAREVQRLEHLSEEYLRLARLPSPRMEAEDIAGAVNEVVNFSRAENERADCHVRVDIADKLPPALFDEAQIRQALLNLLRNAREAMPQGGDIDVIVRAEGMSVVVRVNDRGGGIPDEIRPRVFDPFFSTKGEGTGLGLAITRQIVVAHGGSVTAEPREGGGTSFRIALPIAPARASEPRGNRGPSLVSITRS</sequence>
<gene>
    <name evidence="24" type="ORF">LZC95_52305</name>
</gene>
<dbReference type="SUPFAM" id="SSF158472">
    <property type="entry name" value="HAMP domain-like"/>
    <property type="match status" value="1"/>
</dbReference>
<feature type="domain" description="Histidine kinase" evidence="22">
    <location>
        <begin position="295"/>
        <end position="506"/>
    </location>
</feature>
<dbReference type="InterPro" id="IPR005467">
    <property type="entry name" value="His_kinase_dom"/>
</dbReference>
<evidence type="ECO:0000259" key="22">
    <source>
        <dbReference type="PROSITE" id="PS50109"/>
    </source>
</evidence>
<dbReference type="Pfam" id="PF02518">
    <property type="entry name" value="HATPase_c"/>
    <property type="match status" value="1"/>
</dbReference>
<keyword evidence="7" id="KW-0597">Phosphoprotein</keyword>
<evidence type="ECO:0000256" key="9">
    <source>
        <dbReference type="ARBA" id="ARBA00022741"/>
    </source>
</evidence>
<dbReference type="CDD" id="cd00082">
    <property type="entry name" value="HisKA"/>
    <property type="match status" value="1"/>
</dbReference>
<keyword evidence="14" id="KW-0904">Protein phosphatase</keyword>
<evidence type="ECO:0000256" key="5">
    <source>
        <dbReference type="ARBA" id="ARBA00012438"/>
    </source>
</evidence>
<dbReference type="Gene3D" id="6.10.340.10">
    <property type="match status" value="1"/>
</dbReference>
<evidence type="ECO:0000256" key="21">
    <source>
        <dbReference type="SAM" id="Phobius"/>
    </source>
</evidence>
<dbReference type="SUPFAM" id="SSF55874">
    <property type="entry name" value="ATPase domain of HSP90 chaperone/DNA topoisomerase II/histidine kinase"/>
    <property type="match status" value="1"/>
</dbReference>
<dbReference type="PANTHER" id="PTHR44936:SF9">
    <property type="entry name" value="SENSOR PROTEIN CREC"/>
    <property type="match status" value="1"/>
</dbReference>
<evidence type="ECO:0000256" key="2">
    <source>
        <dbReference type="ARBA" id="ARBA00001936"/>
    </source>
</evidence>
<keyword evidence="10" id="KW-0418">Kinase</keyword>
<dbReference type="Pfam" id="PF00512">
    <property type="entry name" value="HisKA"/>
    <property type="match status" value="1"/>
</dbReference>
<feature type="domain" description="HAMP" evidence="23">
    <location>
        <begin position="226"/>
        <end position="278"/>
    </location>
</feature>
<dbReference type="SMART" id="SM00388">
    <property type="entry name" value="HisKA"/>
    <property type="match status" value="1"/>
</dbReference>
<dbReference type="SMART" id="SM00304">
    <property type="entry name" value="HAMP"/>
    <property type="match status" value="1"/>
</dbReference>
<evidence type="ECO:0000256" key="19">
    <source>
        <dbReference type="ARBA" id="ARBA00040454"/>
    </source>
</evidence>
<dbReference type="Gene3D" id="1.10.287.130">
    <property type="match status" value="1"/>
</dbReference>
<comment type="catalytic activity">
    <reaction evidence="1">
        <text>ATP + protein L-histidine = ADP + protein N-phospho-L-histidine.</text>
        <dbReference type="EC" id="2.7.13.3"/>
    </reaction>
</comment>
<evidence type="ECO:0000256" key="1">
    <source>
        <dbReference type="ARBA" id="ARBA00000085"/>
    </source>
</evidence>
<dbReference type="InterPro" id="IPR004358">
    <property type="entry name" value="Sig_transdc_His_kin-like_C"/>
</dbReference>
<keyword evidence="9" id="KW-0547">Nucleotide-binding</keyword>
<dbReference type="InterPro" id="IPR036097">
    <property type="entry name" value="HisK_dim/P_sf"/>
</dbReference>
<dbReference type="SUPFAM" id="SSF47384">
    <property type="entry name" value="Homodimeric domain of signal transducing histidine kinase"/>
    <property type="match status" value="1"/>
</dbReference>
<dbReference type="RefSeq" id="WP_394845603.1">
    <property type="nucleotide sequence ID" value="NZ_CP089982.1"/>
</dbReference>
<evidence type="ECO:0000256" key="10">
    <source>
        <dbReference type="ARBA" id="ARBA00022777"/>
    </source>
</evidence>
<keyword evidence="21" id="KW-0472">Membrane</keyword>
<reference evidence="24 25" key="1">
    <citation type="submission" date="2021-12" db="EMBL/GenBank/DDBJ databases">
        <title>Discovery of the Pendulisporaceae a myxobacterial family with distinct sporulation behavior and unique specialized metabolism.</title>
        <authorList>
            <person name="Garcia R."/>
            <person name="Popoff A."/>
            <person name="Bader C.D."/>
            <person name="Loehr J."/>
            <person name="Walesch S."/>
            <person name="Walt C."/>
            <person name="Boldt J."/>
            <person name="Bunk B."/>
            <person name="Haeckl F.J.F.P.J."/>
            <person name="Gunesch A.P."/>
            <person name="Birkelbach J."/>
            <person name="Nuebel U."/>
            <person name="Pietschmann T."/>
            <person name="Bach T."/>
            <person name="Mueller R."/>
        </authorList>
    </citation>
    <scope>NUCLEOTIDE SEQUENCE [LARGE SCALE GENOMIC DNA]</scope>
    <source>
        <strain evidence="24 25">MSr12523</strain>
    </source>
</reference>
<evidence type="ECO:0000256" key="17">
    <source>
        <dbReference type="ARBA" id="ARBA00023026"/>
    </source>
</evidence>
<organism evidence="24 25">
    <name type="scientific">Pendulispora brunnea</name>
    <dbReference type="NCBI Taxonomy" id="2905690"/>
    <lineage>
        <taxon>Bacteria</taxon>
        <taxon>Pseudomonadati</taxon>
        <taxon>Myxococcota</taxon>
        <taxon>Myxococcia</taxon>
        <taxon>Myxococcales</taxon>
        <taxon>Sorangiineae</taxon>
        <taxon>Pendulisporaceae</taxon>
        <taxon>Pendulispora</taxon>
    </lineage>
</organism>
<comment type="cofactor">
    <cofactor evidence="2">
        <name>Mn(2+)</name>
        <dbReference type="ChEBI" id="CHEBI:29035"/>
    </cofactor>
</comment>
<keyword evidence="15" id="KW-0902">Two-component regulatory system</keyword>
<dbReference type="EMBL" id="CP089982">
    <property type="protein sequence ID" value="WXA94993.1"/>
    <property type="molecule type" value="Genomic_DNA"/>
</dbReference>
<evidence type="ECO:0000256" key="15">
    <source>
        <dbReference type="ARBA" id="ARBA00023012"/>
    </source>
</evidence>
<dbReference type="InterPro" id="IPR036890">
    <property type="entry name" value="HATPase_C_sf"/>
</dbReference>
<evidence type="ECO:0000313" key="24">
    <source>
        <dbReference type="EMBL" id="WXA94993.1"/>
    </source>
</evidence>
<dbReference type="Gene3D" id="3.30.565.10">
    <property type="entry name" value="Histidine kinase-like ATPase, C-terminal domain"/>
    <property type="match status" value="1"/>
</dbReference>
<keyword evidence="11" id="KW-0378">Hydrolase</keyword>
<evidence type="ECO:0000256" key="20">
    <source>
        <dbReference type="ARBA" id="ARBA00041776"/>
    </source>
</evidence>
<keyword evidence="25" id="KW-1185">Reference proteome</keyword>
<dbReference type="CDD" id="cd00075">
    <property type="entry name" value="HATPase"/>
    <property type="match status" value="1"/>
</dbReference>
<dbReference type="PANTHER" id="PTHR44936">
    <property type="entry name" value="SENSOR PROTEIN CREC"/>
    <property type="match status" value="1"/>
</dbReference>
<dbReference type="InterPro" id="IPR003594">
    <property type="entry name" value="HATPase_dom"/>
</dbReference>
<dbReference type="InterPro" id="IPR050980">
    <property type="entry name" value="2C_sensor_his_kinase"/>
</dbReference>
<evidence type="ECO:0000259" key="23">
    <source>
        <dbReference type="PROSITE" id="PS50885"/>
    </source>
</evidence>
<protein>
    <recommendedName>
        <fullName evidence="19">Signal transduction histidine-protein kinase/phosphatase MprB</fullName>
        <ecNumber evidence="5">2.7.13.3</ecNumber>
    </recommendedName>
    <alternativeName>
        <fullName evidence="20">Mycobacterial persistence regulator B</fullName>
    </alternativeName>
</protein>
<keyword evidence="21" id="KW-1133">Transmembrane helix</keyword>
<dbReference type="SMART" id="SM00387">
    <property type="entry name" value="HATPase_c"/>
    <property type="match status" value="1"/>
</dbReference>
<keyword evidence="17" id="KW-0843">Virulence</keyword>
<dbReference type="GO" id="GO:0005524">
    <property type="term" value="F:ATP binding"/>
    <property type="evidence" value="ECO:0007669"/>
    <property type="project" value="UniProtKB-KW"/>
</dbReference>
<evidence type="ECO:0000256" key="6">
    <source>
        <dbReference type="ARBA" id="ARBA00022475"/>
    </source>
</evidence>
<feature type="transmembrane region" description="Helical" evidence="21">
    <location>
        <begin position="203"/>
        <end position="224"/>
    </location>
</feature>
<keyword evidence="16" id="KW-0346">Stress response</keyword>
<proteinExistence type="predicted"/>
<evidence type="ECO:0000256" key="4">
    <source>
        <dbReference type="ARBA" id="ARBA00004651"/>
    </source>
</evidence>
<dbReference type="InterPro" id="IPR003660">
    <property type="entry name" value="HAMP_dom"/>
</dbReference>
<keyword evidence="12 24" id="KW-0067">ATP-binding</keyword>
<evidence type="ECO:0000256" key="8">
    <source>
        <dbReference type="ARBA" id="ARBA00022679"/>
    </source>
</evidence>
<dbReference type="InterPro" id="IPR003661">
    <property type="entry name" value="HisK_dim/P_dom"/>
</dbReference>
<keyword evidence="18" id="KW-0464">Manganese</keyword>
<dbReference type="EC" id="2.7.13.3" evidence="5"/>
<evidence type="ECO:0000256" key="14">
    <source>
        <dbReference type="ARBA" id="ARBA00022912"/>
    </source>
</evidence>
<evidence type="ECO:0000313" key="25">
    <source>
        <dbReference type="Proteomes" id="UP001379533"/>
    </source>
</evidence>
<evidence type="ECO:0000256" key="16">
    <source>
        <dbReference type="ARBA" id="ARBA00023016"/>
    </source>
</evidence>
<dbReference type="Pfam" id="PF00672">
    <property type="entry name" value="HAMP"/>
    <property type="match status" value="1"/>
</dbReference>
<evidence type="ECO:0000256" key="12">
    <source>
        <dbReference type="ARBA" id="ARBA00022840"/>
    </source>
</evidence>
<evidence type="ECO:0000256" key="7">
    <source>
        <dbReference type="ARBA" id="ARBA00022553"/>
    </source>
</evidence>
<name>A0ABZ2K8H2_9BACT</name>
<dbReference type="PROSITE" id="PS50109">
    <property type="entry name" value="HIS_KIN"/>
    <property type="match status" value="1"/>
</dbReference>
<keyword evidence="6" id="KW-1003">Cell membrane</keyword>
<comment type="subcellular location">
    <subcellularLocation>
        <location evidence="4">Cell membrane</location>
        <topology evidence="4">Multi-pass membrane protein</topology>
    </subcellularLocation>
</comment>
<dbReference type="CDD" id="cd06225">
    <property type="entry name" value="HAMP"/>
    <property type="match status" value="1"/>
</dbReference>
<keyword evidence="21" id="KW-0812">Transmembrane</keyword>
<keyword evidence="13" id="KW-0460">Magnesium</keyword>
<evidence type="ECO:0000256" key="13">
    <source>
        <dbReference type="ARBA" id="ARBA00022842"/>
    </source>
</evidence>
<keyword evidence="8" id="KW-0808">Transferase</keyword>
<dbReference type="PROSITE" id="PS50885">
    <property type="entry name" value="HAMP"/>
    <property type="match status" value="1"/>
</dbReference>
<evidence type="ECO:0000256" key="11">
    <source>
        <dbReference type="ARBA" id="ARBA00022801"/>
    </source>
</evidence>
<evidence type="ECO:0000256" key="18">
    <source>
        <dbReference type="ARBA" id="ARBA00023211"/>
    </source>
</evidence>
<evidence type="ECO:0000256" key="3">
    <source>
        <dbReference type="ARBA" id="ARBA00001946"/>
    </source>
</evidence>
<dbReference type="PRINTS" id="PR00344">
    <property type="entry name" value="BCTRLSENSOR"/>
</dbReference>
<comment type="cofactor">
    <cofactor evidence="3">
        <name>Mg(2+)</name>
        <dbReference type="ChEBI" id="CHEBI:18420"/>
    </cofactor>
</comment>
<dbReference type="Proteomes" id="UP001379533">
    <property type="component" value="Chromosome"/>
</dbReference>